<feature type="compositionally biased region" description="Low complexity" evidence="1">
    <location>
        <begin position="249"/>
        <end position="264"/>
    </location>
</feature>
<evidence type="ECO:0000256" key="1">
    <source>
        <dbReference type="SAM" id="MobiDB-lite"/>
    </source>
</evidence>
<organism evidence="2 3">
    <name type="scientific">Fusarium redolens</name>
    <dbReference type="NCBI Taxonomy" id="48865"/>
    <lineage>
        <taxon>Eukaryota</taxon>
        <taxon>Fungi</taxon>
        <taxon>Dikarya</taxon>
        <taxon>Ascomycota</taxon>
        <taxon>Pezizomycotina</taxon>
        <taxon>Sordariomycetes</taxon>
        <taxon>Hypocreomycetidae</taxon>
        <taxon>Hypocreales</taxon>
        <taxon>Nectriaceae</taxon>
        <taxon>Fusarium</taxon>
        <taxon>Fusarium redolens species complex</taxon>
    </lineage>
</organism>
<dbReference type="PANTHER" id="PTHR38166:SF1">
    <property type="entry name" value="C2H2-TYPE DOMAIN-CONTAINING PROTEIN"/>
    <property type="match status" value="1"/>
</dbReference>
<proteinExistence type="predicted"/>
<sequence>MSDSVDSAKAGGAAGDAPLTKPSLRVPDAALTGVTSREQDLADGPSLLGIGDGQGDPYTDLTWETTENYVPQAGVLSSLLFRLPQPGPTEVIVSHASNSHHKEVLLTSTDGPRINHSLYWTPEFSWQGSHLCFDDQPLELPETRDGQSSRAGPDSEHAFSLSHRSLPHIGGLDRGNDEFQISAIAGIGSFAQSETVFRGEFIEAGLPAHVEIAMQETIKNIVETLVDDYYRSYAPQKRTLAAKRKQADRSSSSSTRSSRASVARKGAKAGSRKGQTIDGDGGSEDEESSGNRQSPSDTDTSVENTLFWACPFMKWDPREHRHSCVKKLRDIHGLRKHIQEKQFGKHCPECFRKFSEDTTDAPPHPCVEIYDLPPRPEAGLITMDMQTAIKERPDPRMSQKEKWERLFKIVLRYEPIPSSHSLDHEMALVLCKVDDLFCRPSVQRRVRHMIHESQLASKLNRIWRRLDELVFERLVQWFLDALNANVIEMNARIASEEETVDHAQPISTMENGIPDHSYTLDSRGTGYDQNEITTIQSGLLIKVDDTTTPIPELFADQSEIGVGETHGRLEATDTYGLFCSDVAGNVTGNVNFEETGSDPFLRPAGGDLPWYSGQGMFETELDQMWSDQSFPQGT</sequence>
<feature type="region of interest" description="Disordered" evidence="1">
    <location>
        <begin position="137"/>
        <end position="158"/>
    </location>
</feature>
<evidence type="ECO:0008006" key="4">
    <source>
        <dbReference type="Google" id="ProtNLM"/>
    </source>
</evidence>
<name>A0A9P9HDV7_FUSRE</name>
<accession>A0A9P9HDV7</accession>
<dbReference type="GeneID" id="70231072"/>
<feature type="region of interest" description="Disordered" evidence="1">
    <location>
        <begin position="238"/>
        <end position="300"/>
    </location>
</feature>
<comment type="caution">
    <text evidence="2">The sequence shown here is derived from an EMBL/GenBank/DDBJ whole genome shotgun (WGS) entry which is preliminary data.</text>
</comment>
<dbReference type="EMBL" id="JAGMUX010000006">
    <property type="protein sequence ID" value="KAH7255441.1"/>
    <property type="molecule type" value="Genomic_DNA"/>
</dbReference>
<dbReference type="Proteomes" id="UP000720189">
    <property type="component" value="Unassembled WGS sequence"/>
</dbReference>
<dbReference type="AlphaFoldDB" id="A0A9P9HDV7"/>
<feature type="compositionally biased region" description="Polar residues" evidence="1">
    <location>
        <begin position="291"/>
        <end position="300"/>
    </location>
</feature>
<dbReference type="PANTHER" id="PTHR38166">
    <property type="entry name" value="C2H2-TYPE DOMAIN-CONTAINING PROTEIN-RELATED"/>
    <property type="match status" value="1"/>
</dbReference>
<keyword evidence="3" id="KW-1185">Reference proteome</keyword>
<dbReference type="OrthoDB" id="3521097at2759"/>
<feature type="compositionally biased region" description="Basic and acidic residues" evidence="1">
    <location>
        <begin position="141"/>
        <end position="157"/>
    </location>
</feature>
<evidence type="ECO:0000313" key="3">
    <source>
        <dbReference type="Proteomes" id="UP000720189"/>
    </source>
</evidence>
<evidence type="ECO:0000313" key="2">
    <source>
        <dbReference type="EMBL" id="KAH7255441.1"/>
    </source>
</evidence>
<dbReference type="RefSeq" id="XP_046051010.1">
    <property type="nucleotide sequence ID" value="XM_046201118.1"/>
</dbReference>
<feature type="region of interest" description="Disordered" evidence="1">
    <location>
        <begin position="1"/>
        <end position="24"/>
    </location>
</feature>
<protein>
    <recommendedName>
        <fullName evidence="4">C2H2-type domain-containing protein</fullName>
    </recommendedName>
</protein>
<reference evidence="2" key="1">
    <citation type="journal article" date="2021" name="Nat. Commun.">
        <title>Genetic determinants of endophytism in the Arabidopsis root mycobiome.</title>
        <authorList>
            <person name="Mesny F."/>
            <person name="Miyauchi S."/>
            <person name="Thiergart T."/>
            <person name="Pickel B."/>
            <person name="Atanasova L."/>
            <person name="Karlsson M."/>
            <person name="Huettel B."/>
            <person name="Barry K.W."/>
            <person name="Haridas S."/>
            <person name="Chen C."/>
            <person name="Bauer D."/>
            <person name="Andreopoulos W."/>
            <person name="Pangilinan J."/>
            <person name="LaButti K."/>
            <person name="Riley R."/>
            <person name="Lipzen A."/>
            <person name="Clum A."/>
            <person name="Drula E."/>
            <person name="Henrissat B."/>
            <person name="Kohler A."/>
            <person name="Grigoriev I.V."/>
            <person name="Martin F.M."/>
            <person name="Hacquard S."/>
        </authorList>
    </citation>
    <scope>NUCLEOTIDE SEQUENCE</scope>
    <source>
        <strain evidence="2">MPI-CAGE-AT-0023</strain>
    </source>
</reference>
<feature type="compositionally biased region" description="Low complexity" evidence="1">
    <location>
        <begin position="1"/>
        <end position="17"/>
    </location>
</feature>
<gene>
    <name evidence="2" type="ORF">BKA55DRAFT_725712</name>
</gene>